<evidence type="ECO:0000313" key="2">
    <source>
        <dbReference type="EMBL" id="RCX03224.1"/>
    </source>
</evidence>
<dbReference type="InterPro" id="IPR017946">
    <property type="entry name" value="PLC-like_Pdiesterase_TIM-brl"/>
</dbReference>
<dbReference type="Pfam" id="PF03009">
    <property type="entry name" value="GDPD"/>
    <property type="match status" value="1"/>
</dbReference>
<feature type="domain" description="GP-PDE" evidence="1">
    <location>
        <begin position="26"/>
        <end position="294"/>
    </location>
</feature>
<sequence length="296" mass="34257">MTSDDLRIGLLLLITGIFTSCKHSNIEIHGHRGCRGYWPENSIYGMIAALQMDVDALEMDVVVTSDLQVILSHEPFFQHEICLDPNGNRIYESTQEAYNIYEFTYEQVKKTKCGTYPHPRFPLQKQREYFKPKLSDVIDTVEVFAKNKGKKFYYNIEIKARDEWEGIFHPDYRAFADLVAGVIYRHKIVDRCLVQSFHLPTLQYLRQAHPALRLALLIDADEKPSEKLDMLGFLPDVMSPHYSHILPQWVKFCNSRRIKLIPWTVNDIPTALKLIKMGVHGIITDYPDSIARATGR</sequence>
<dbReference type="Gene3D" id="3.20.20.190">
    <property type="entry name" value="Phosphatidylinositol (PI) phosphodiesterase"/>
    <property type="match status" value="1"/>
</dbReference>
<name>A0A369A720_9FLAO</name>
<dbReference type="PANTHER" id="PTHR46211">
    <property type="entry name" value="GLYCEROPHOSPHORYL DIESTER PHOSPHODIESTERASE"/>
    <property type="match status" value="1"/>
</dbReference>
<dbReference type="SUPFAM" id="SSF51695">
    <property type="entry name" value="PLC-like phosphodiesterases"/>
    <property type="match status" value="1"/>
</dbReference>
<dbReference type="PROSITE" id="PS51257">
    <property type="entry name" value="PROKAR_LIPOPROTEIN"/>
    <property type="match status" value="1"/>
</dbReference>
<dbReference type="GO" id="GO:0006629">
    <property type="term" value="P:lipid metabolic process"/>
    <property type="evidence" value="ECO:0007669"/>
    <property type="project" value="InterPro"/>
</dbReference>
<dbReference type="EMBL" id="QPJS01000003">
    <property type="protein sequence ID" value="RCX03224.1"/>
    <property type="molecule type" value="Genomic_DNA"/>
</dbReference>
<dbReference type="GO" id="GO:0008081">
    <property type="term" value="F:phosphoric diester hydrolase activity"/>
    <property type="evidence" value="ECO:0007669"/>
    <property type="project" value="InterPro"/>
</dbReference>
<dbReference type="InterPro" id="IPR030395">
    <property type="entry name" value="GP_PDE_dom"/>
</dbReference>
<accession>A0A369A720</accession>
<proteinExistence type="predicted"/>
<comment type="caution">
    <text evidence="2">The sequence shown here is derived from an EMBL/GenBank/DDBJ whole genome shotgun (WGS) entry which is preliminary data.</text>
</comment>
<dbReference type="PROSITE" id="PS51704">
    <property type="entry name" value="GP_PDE"/>
    <property type="match status" value="1"/>
</dbReference>
<organism evidence="2 3">
    <name type="scientific">Schleiferia thermophila</name>
    <dbReference type="NCBI Taxonomy" id="884107"/>
    <lineage>
        <taxon>Bacteria</taxon>
        <taxon>Pseudomonadati</taxon>
        <taxon>Bacteroidota</taxon>
        <taxon>Flavobacteriia</taxon>
        <taxon>Flavobacteriales</taxon>
        <taxon>Schleiferiaceae</taxon>
        <taxon>Schleiferia</taxon>
    </lineage>
</organism>
<protein>
    <submittedName>
        <fullName evidence="2">Glycerophosphoryl diester phosphodiesterase</fullName>
    </submittedName>
</protein>
<evidence type="ECO:0000313" key="3">
    <source>
        <dbReference type="Proteomes" id="UP000253517"/>
    </source>
</evidence>
<evidence type="ECO:0000259" key="1">
    <source>
        <dbReference type="PROSITE" id="PS51704"/>
    </source>
</evidence>
<gene>
    <name evidence="2" type="ORF">DES35_103105</name>
</gene>
<keyword evidence="3" id="KW-1185">Reference proteome</keyword>
<dbReference type="PANTHER" id="PTHR46211:SF14">
    <property type="entry name" value="GLYCEROPHOSPHODIESTER PHOSPHODIESTERASE"/>
    <property type="match status" value="1"/>
</dbReference>
<dbReference type="AlphaFoldDB" id="A0A369A720"/>
<reference evidence="2 3" key="1">
    <citation type="submission" date="2018-07" db="EMBL/GenBank/DDBJ databases">
        <title>Genomic Encyclopedia of Type Strains, Phase IV (KMG-IV): sequencing the most valuable type-strain genomes for metagenomic binning, comparative biology and taxonomic classification.</title>
        <authorList>
            <person name="Goeker M."/>
        </authorList>
    </citation>
    <scope>NUCLEOTIDE SEQUENCE [LARGE SCALE GENOMIC DNA]</scope>
    <source>
        <strain evidence="2 3">DSM 21410</strain>
    </source>
</reference>
<dbReference type="Proteomes" id="UP000253517">
    <property type="component" value="Unassembled WGS sequence"/>
</dbReference>
<dbReference type="RefSeq" id="WP_160171973.1">
    <property type="nucleotide sequence ID" value="NZ_BHZF01000003.1"/>
</dbReference>